<dbReference type="SMART" id="SM00822">
    <property type="entry name" value="PKS_KR"/>
    <property type="match status" value="1"/>
</dbReference>
<dbReference type="InterPro" id="IPR036291">
    <property type="entry name" value="NAD(P)-bd_dom_sf"/>
</dbReference>
<sequence>MRTAPPDLPTVALVTGAASGIGACAARALARRGVAVAALDIDETGLRDRLDGLPTVLPLVCDVSDSRAVAAAVQETEDALGPVDKVIHCAGTVRFGPLLEQPAEDLDRLVRVNYLGTAHIARETVSRMAARGYGDLVVIASVASWLPVAEIGAYGASKAAVQQFCQVLALECRGSGVRVVCVCPPAVETPLLDESRRTHPHVFDNQRGIPPAAVLAAADAALARGRTLAFPGRGTAAIWRAHRYAPGLTGLLTAAARRIGTR</sequence>
<dbReference type="RefSeq" id="WP_003963222.1">
    <property type="nucleotide sequence ID" value="NZ_CM000914.1"/>
</dbReference>
<evidence type="ECO:0000259" key="4">
    <source>
        <dbReference type="SMART" id="SM00822"/>
    </source>
</evidence>
<dbReference type="InterPro" id="IPR057326">
    <property type="entry name" value="KR_dom"/>
</dbReference>
<dbReference type="AlphaFoldDB" id="D5SJQ7"/>
<dbReference type="PANTHER" id="PTHR43669">
    <property type="entry name" value="5-KETO-D-GLUCONATE 5-REDUCTASE"/>
    <property type="match status" value="1"/>
</dbReference>
<dbReference type="PRINTS" id="PR00081">
    <property type="entry name" value="GDHRDH"/>
</dbReference>
<evidence type="ECO:0000313" key="6">
    <source>
        <dbReference type="Proteomes" id="UP000002357"/>
    </source>
</evidence>
<dbReference type="GO" id="GO:0016491">
    <property type="term" value="F:oxidoreductase activity"/>
    <property type="evidence" value="ECO:0007669"/>
    <property type="project" value="UniProtKB-KW"/>
</dbReference>
<dbReference type="CDD" id="cd05233">
    <property type="entry name" value="SDR_c"/>
    <property type="match status" value="1"/>
</dbReference>
<evidence type="ECO:0000256" key="1">
    <source>
        <dbReference type="ARBA" id="ARBA00006484"/>
    </source>
</evidence>
<dbReference type="InterPro" id="IPR020904">
    <property type="entry name" value="Sc_DH/Rdtase_CS"/>
</dbReference>
<dbReference type="Pfam" id="PF00106">
    <property type="entry name" value="adh_short"/>
    <property type="match status" value="1"/>
</dbReference>
<dbReference type="PANTHER" id="PTHR43669:SF3">
    <property type="entry name" value="ALCOHOL DEHYDROGENASE, PUTATIVE (AFU_ORTHOLOGUE AFUA_3G03445)-RELATED"/>
    <property type="match status" value="1"/>
</dbReference>
<dbReference type="InterPro" id="IPR002347">
    <property type="entry name" value="SDR_fam"/>
</dbReference>
<dbReference type="GeneID" id="93733787"/>
<feature type="domain" description="Ketoreductase" evidence="4">
    <location>
        <begin position="10"/>
        <end position="186"/>
    </location>
</feature>
<geneLocation type="plasmid" evidence="5 6">
    <name>pSCL4</name>
</geneLocation>
<evidence type="ECO:0000256" key="3">
    <source>
        <dbReference type="RuleBase" id="RU000363"/>
    </source>
</evidence>
<evidence type="ECO:0000256" key="2">
    <source>
        <dbReference type="ARBA" id="ARBA00023002"/>
    </source>
</evidence>
<organism evidence="5 6">
    <name type="scientific">Streptomyces clavuligerus</name>
    <dbReference type="NCBI Taxonomy" id="1901"/>
    <lineage>
        <taxon>Bacteria</taxon>
        <taxon>Bacillati</taxon>
        <taxon>Actinomycetota</taxon>
        <taxon>Actinomycetes</taxon>
        <taxon>Kitasatosporales</taxon>
        <taxon>Streptomycetaceae</taxon>
        <taxon>Streptomyces</taxon>
    </lineage>
</organism>
<dbReference type="Proteomes" id="UP000002357">
    <property type="component" value="Plasmid pSCL4"/>
</dbReference>
<evidence type="ECO:0000313" key="5">
    <source>
        <dbReference type="EMBL" id="EFG04150.2"/>
    </source>
</evidence>
<proteinExistence type="inferred from homology"/>
<dbReference type="OrthoDB" id="5178125at2"/>
<dbReference type="PROSITE" id="PS51257">
    <property type="entry name" value="PROKAR_LIPOPROTEIN"/>
    <property type="match status" value="1"/>
</dbReference>
<comment type="similarity">
    <text evidence="1 3">Belongs to the short-chain dehydrogenases/reductases (SDR) family.</text>
</comment>
<accession>D5SJQ7</accession>
<dbReference type="Gene3D" id="3.40.50.720">
    <property type="entry name" value="NAD(P)-binding Rossmann-like Domain"/>
    <property type="match status" value="1"/>
</dbReference>
<keyword evidence="5" id="KW-0614">Plasmid</keyword>
<keyword evidence="2" id="KW-0560">Oxidoreductase</keyword>
<protein>
    <submittedName>
        <fullName evidence="5">NAD dependent epimerase/dehydratase family protein</fullName>
    </submittedName>
</protein>
<reference evidence="5 6" key="1">
    <citation type="journal article" date="2010" name="Genome Biol. Evol.">
        <title>The sequence of a 1.8-mb bacterial linear plasmid reveals a rich evolutionary reservoir of secondary metabolic pathways.</title>
        <authorList>
            <person name="Medema M.H."/>
            <person name="Trefzer A."/>
            <person name="Kovalchuk A."/>
            <person name="van den Berg M."/>
            <person name="Mueller U."/>
            <person name="Heijne W."/>
            <person name="Wu L."/>
            <person name="Alam M.T."/>
            <person name="Ronning C.M."/>
            <person name="Nierman W.C."/>
            <person name="Bovenberg R.A.L."/>
            <person name="Breitling R."/>
            <person name="Takano E."/>
        </authorList>
    </citation>
    <scope>NUCLEOTIDE SEQUENCE [LARGE SCALE GENOMIC DNA]</scope>
    <source>
        <strain evidence="6">ATCC 27064 / DSM 738 / JCM 4710 / NBRC 13307 / NCIMB 12785 / NRRL 3585 / VKM Ac-602</strain>
        <plasmid evidence="5">pSCL4</plasmid>
    </source>
</reference>
<dbReference type="SUPFAM" id="SSF51735">
    <property type="entry name" value="NAD(P)-binding Rossmann-fold domains"/>
    <property type="match status" value="1"/>
</dbReference>
<dbReference type="EMBL" id="CM000914">
    <property type="protein sequence ID" value="EFG04150.2"/>
    <property type="molecule type" value="Genomic_DNA"/>
</dbReference>
<dbReference type="PROSITE" id="PS00061">
    <property type="entry name" value="ADH_SHORT"/>
    <property type="match status" value="1"/>
</dbReference>
<keyword evidence="6" id="KW-1185">Reference proteome</keyword>
<name>D5SJQ7_STRCL</name>
<gene>
    <name evidence="5" type="ORF">SCLAV_p0663</name>
</gene>
<dbReference type="eggNOG" id="COG4221">
    <property type="taxonomic scope" value="Bacteria"/>
</dbReference>
<dbReference type="PRINTS" id="PR00080">
    <property type="entry name" value="SDRFAMILY"/>
</dbReference>